<dbReference type="InterPro" id="IPR001478">
    <property type="entry name" value="PDZ"/>
</dbReference>
<dbReference type="Pfam" id="PF00169">
    <property type="entry name" value="PH"/>
    <property type="match status" value="1"/>
</dbReference>
<dbReference type="InterPro" id="IPR051566">
    <property type="entry name" value="CNKSR"/>
</dbReference>
<organism evidence="7 8">
    <name type="scientific">Caenorhabditis angaria</name>
    <dbReference type="NCBI Taxonomy" id="860376"/>
    <lineage>
        <taxon>Eukaryota</taxon>
        <taxon>Metazoa</taxon>
        <taxon>Ecdysozoa</taxon>
        <taxon>Nematoda</taxon>
        <taxon>Chromadorea</taxon>
        <taxon>Rhabditida</taxon>
        <taxon>Rhabditina</taxon>
        <taxon>Rhabditomorpha</taxon>
        <taxon>Rhabditoidea</taxon>
        <taxon>Rhabditidae</taxon>
        <taxon>Peloderinae</taxon>
        <taxon>Caenorhabditis</taxon>
    </lineage>
</organism>
<dbReference type="InterPro" id="IPR001849">
    <property type="entry name" value="PH_domain"/>
</dbReference>
<evidence type="ECO:0000256" key="1">
    <source>
        <dbReference type="ARBA" id="ARBA00009498"/>
    </source>
</evidence>
<name>A0A9P1IJ98_9PELO</name>
<feature type="domain" description="CRIC" evidence="6">
    <location>
        <begin position="131"/>
        <end position="227"/>
    </location>
</feature>
<dbReference type="Pfam" id="PF00536">
    <property type="entry name" value="SAM_1"/>
    <property type="match status" value="1"/>
</dbReference>
<dbReference type="SMART" id="SM00228">
    <property type="entry name" value="PDZ"/>
    <property type="match status" value="1"/>
</dbReference>
<feature type="compositionally biased region" description="Polar residues" evidence="2">
    <location>
        <begin position="784"/>
        <end position="812"/>
    </location>
</feature>
<dbReference type="PROSITE" id="PS51290">
    <property type="entry name" value="CRIC"/>
    <property type="match status" value="1"/>
</dbReference>
<evidence type="ECO:0000313" key="8">
    <source>
        <dbReference type="Proteomes" id="UP001152747"/>
    </source>
</evidence>
<dbReference type="Gene3D" id="1.10.150.50">
    <property type="entry name" value="Transcription Factor, Ets-1"/>
    <property type="match status" value="1"/>
</dbReference>
<dbReference type="Proteomes" id="UP001152747">
    <property type="component" value="Unassembled WGS sequence"/>
</dbReference>
<dbReference type="Gene3D" id="2.30.29.30">
    <property type="entry name" value="Pleckstrin-homology domain (PH domain)/Phosphotyrosine-binding domain (PTB)"/>
    <property type="match status" value="1"/>
</dbReference>
<dbReference type="Pfam" id="PF10534">
    <property type="entry name" value="CRIC_ras_sig"/>
    <property type="match status" value="1"/>
</dbReference>
<dbReference type="PROSITE" id="PS50106">
    <property type="entry name" value="PDZ"/>
    <property type="match status" value="1"/>
</dbReference>
<evidence type="ECO:0000313" key="7">
    <source>
        <dbReference type="EMBL" id="CAI5446489.1"/>
    </source>
</evidence>
<evidence type="ECO:0000259" key="6">
    <source>
        <dbReference type="PROSITE" id="PS51290"/>
    </source>
</evidence>
<dbReference type="SMART" id="SM00454">
    <property type="entry name" value="SAM"/>
    <property type="match status" value="1"/>
</dbReference>
<dbReference type="InterPro" id="IPR001660">
    <property type="entry name" value="SAM"/>
</dbReference>
<dbReference type="EMBL" id="CANHGI010000003">
    <property type="protein sequence ID" value="CAI5446489.1"/>
    <property type="molecule type" value="Genomic_DNA"/>
</dbReference>
<dbReference type="AlphaFoldDB" id="A0A9P1IJ98"/>
<feature type="domain" description="PDZ" evidence="5">
    <location>
        <begin position="263"/>
        <end position="347"/>
    </location>
</feature>
<dbReference type="CDD" id="cd06748">
    <property type="entry name" value="PDZ_CNK1_2_3-like"/>
    <property type="match status" value="1"/>
</dbReference>
<dbReference type="SUPFAM" id="SSF47769">
    <property type="entry name" value="SAM/Pointed domain"/>
    <property type="match status" value="1"/>
</dbReference>
<reference evidence="7" key="1">
    <citation type="submission" date="2022-11" db="EMBL/GenBank/DDBJ databases">
        <authorList>
            <person name="Kikuchi T."/>
        </authorList>
    </citation>
    <scope>NUCLEOTIDE SEQUENCE</scope>
    <source>
        <strain evidence="7">PS1010</strain>
    </source>
</reference>
<dbReference type="SUPFAM" id="SSF50156">
    <property type="entry name" value="PDZ domain-like"/>
    <property type="match status" value="1"/>
</dbReference>
<feature type="domain" description="PH" evidence="3">
    <location>
        <begin position="633"/>
        <end position="737"/>
    </location>
</feature>
<evidence type="ECO:0000256" key="2">
    <source>
        <dbReference type="SAM" id="MobiDB-lite"/>
    </source>
</evidence>
<dbReference type="SMART" id="SM00233">
    <property type="entry name" value="PH"/>
    <property type="match status" value="1"/>
</dbReference>
<evidence type="ECO:0000259" key="3">
    <source>
        <dbReference type="PROSITE" id="PS50003"/>
    </source>
</evidence>
<dbReference type="InterPro" id="IPR013761">
    <property type="entry name" value="SAM/pointed_sf"/>
</dbReference>
<accession>A0A9P1IJ98</accession>
<keyword evidence="8" id="KW-1185">Reference proteome</keyword>
<feature type="compositionally biased region" description="Polar residues" evidence="2">
    <location>
        <begin position="746"/>
        <end position="762"/>
    </location>
</feature>
<dbReference type="Pfam" id="PF00595">
    <property type="entry name" value="PDZ"/>
    <property type="match status" value="1"/>
</dbReference>
<dbReference type="PROSITE" id="PS50003">
    <property type="entry name" value="PH_DOMAIN"/>
    <property type="match status" value="1"/>
</dbReference>
<evidence type="ECO:0000259" key="5">
    <source>
        <dbReference type="PROSITE" id="PS50106"/>
    </source>
</evidence>
<dbReference type="OrthoDB" id="74412at2759"/>
<evidence type="ECO:0000259" key="4">
    <source>
        <dbReference type="PROSITE" id="PS50105"/>
    </source>
</evidence>
<dbReference type="PANTHER" id="PTHR12844">
    <property type="entry name" value="CONNECTOR ENCHANCER OF KINASE SUPPRESSOR OF RAS"/>
    <property type="match status" value="1"/>
</dbReference>
<feature type="domain" description="SAM" evidence="4">
    <location>
        <begin position="58"/>
        <end position="123"/>
    </location>
</feature>
<proteinExistence type="inferred from homology"/>
<comment type="caution">
    <text evidence="7">The sequence shown here is derived from an EMBL/GenBank/DDBJ whole genome shotgun (WGS) entry which is preliminary data.</text>
</comment>
<sequence length="812" mass="90701">MYMSSSATMGFPSTPLEAKQALGISASSLNASVARSGSPMLTNYQTQQFSFAKCIEQWKSKEICRWIEGLGDQMNPYLGMIRDNIKSGKQLECLDDDSLKKIGISALGARKTILQSISLLMYLCYEAENENLQRLAHKVRLSCVYLEKTMSSAIRQREKANRRAEIVNILNSVSNAVLQVSDNTKKLVFWLDRTPFDEITTYIETRNIISSLMWNLLRNVNVQPKALFETGQQIIKLAKELGDECQKIVESDDSLILYSSFVEVAMMKRASSSVSWGLNIQSSFRGVHVISEIKEGSPADACTKIDAGDEILMINGKTVVGWDLMSVAQKIGANDSGEMSLIIKRRPREPQLPKQSKLAARALAPASQTTKTYSTDEYADPFENSDMIPIKRHRSHHALSETVKENEKMLKRGRRTLRRGSVASATPSKEIKNLEETQGDLREEIDGEEEALVPRIAKRARTMRHQPDGYVRSFIDNKLVCDIEDDVVNDQLTFNVKCPTEFAQIKEITQEELRSLNICEPRITDDEWRAPYQEFASQSYRAIGDSNISAYSILDSPRFVSGRMTSSSIDETGNAMGVLPSPSTSSMNSVSSPAPFGFAAARNNMSLSMTEWPCASSDDLPGSPGVANYMGMEKLFEGWVKRRKTRAELSANEVTNKWPKCWMCLKGHYLLLFSNQYSKRPDMVINLVKATISDSTDLKTSKKNIFRITCPPLDYHFSCLTSIDWKNWIQKMKAAKDIYSSSGMSSTLPGQRHMSTSVSTYNHHSEDIGGVPMSTSQHDDLRSPKSSSTLPRTFANGISPSKSGTIPSSKKL</sequence>
<comment type="similarity">
    <text evidence="1">Belongs to the CNKSR family.</text>
</comment>
<dbReference type="PANTHER" id="PTHR12844:SF42">
    <property type="entry name" value="CONNECTOR ENHANCER OF KSR PROTEIN CNK"/>
    <property type="match status" value="1"/>
</dbReference>
<feature type="region of interest" description="Disordered" evidence="2">
    <location>
        <begin position="746"/>
        <end position="812"/>
    </location>
</feature>
<dbReference type="InterPro" id="IPR017874">
    <property type="entry name" value="CRIC_domain"/>
</dbReference>
<protein>
    <submittedName>
        <fullName evidence="7">Uncharacterized protein</fullName>
    </submittedName>
</protein>
<dbReference type="SUPFAM" id="SSF50729">
    <property type="entry name" value="PH domain-like"/>
    <property type="match status" value="1"/>
</dbReference>
<gene>
    <name evidence="7" type="ORF">CAMP_LOCUS9126</name>
</gene>
<dbReference type="InterPro" id="IPR036034">
    <property type="entry name" value="PDZ_sf"/>
</dbReference>
<dbReference type="PROSITE" id="PS50105">
    <property type="entry name" value="SAM_DOMAIN"/>
    <property type="match status" value="1"/>
</dbReference>
<dbReference type="Gene3D" id="2.30.42.10">
    <property type="match status" value="1"/>
</dbReference>
<dbReference type="InterPro" id="IPR011993">
    <property type="entry name" value="PH-like_dom_sf"/>
</dbReference>